<comment type="caution">
    <text evidence="3">The sequence shown here is derived from an EMBL/GenBank/DDBJ whole genome shotgun (WGS) entry which is preliminary data.</text>
</comment>
<sequence length="244" mass="26408">MKRGIAFILAAAAMPVLAQTSAGLTLGTENLSNSTPDWKEATIHLQQQYAPRHGAGAAFTRTERFGLQDRQLALNYARPLGEKMVATIDANASSTHRVLARNAIGATLQVEFAPAWLLHAGARTTNYDAERVNQGLLMLEHYFSSFSAAVGWRPARAYDSTAHSGEVRGSYYYGDRNSVGLILAGGKEAASIAGAVTLTSLRSAVLVGRHWLGRDWAVNYSLGHTRQGDFYSRNGISLGLQHTF</sequence>
<evidence type="ECO:0000259" key="2">
    <source>
        <dbReference type="Pfam" id="PF19413"/>
    </source>
</evidence>
<dbReference type="OrthoDB" id="6238061at2"/>
<evidence type="ECO:0000313" key="4">
    <source>
        <dbReference type="Proteomes" id="UP000197535"/>
    </source>
</evidence>
<accession>A0A254TI50</accession>
<dbReference type="EMBL" id="LSTO01000001">
    <property type="protein sequence ID" value="OWW21002.1"/>
    <property type="molecule type" value="Genomic_DNA"/>
</dbReference>
<proteinExistence type="predicted"/>
<dbReference type="Proteomes" id="UP000197535">
    <property type="component" value="Unassembled WGS sequence"/>
</dbReference>
<evidence type="ECO:0000256" key="1">
    <source>
        <dbReference type="SAM" id="SignalP"/>
    </source>
</evidence>
<name>A0A254TI50_9BURK</name>
<organism evidence="3 4">
    <name type="scientific">Noviherbaspirillum denitrificans</name>
    <dbReference type="NCBI Taxonomy" id="1968433"/>
    <lineage>
        <taxon>Bacteria</taxon>
        <taxon>Pseudomonadati</taxon>
        <taxon>Pseudomonadota</taxon>
        <taxon>Betaproteobacteria</taxon>
        <taxon>Burkholderiales</taxon>
        <taxon>Oxalobacteraceae</taxon>
        <taxon>Noviherbaspirillum</taxon>
    </lineage>
</organism>
<evidence type="ECO:0000313" key="3">
    <source>
        <dbReference type="EMBL" id="OWW21002.1"/>
    </source>
</evidence>
<feature type="domain" description="YaiO beta-barrel" evidence="2">
    <location>
        <begin position="21"/>
        <end position="187"/>
    </location>
</feature>
<feature type="signal peptide" evidence="1">
    <location>
        <begin position="1"/>
        <end position="18"/>
    </location>
</feature>
<gene>
    <name evidence="3" type="ORF">AYR66_17510</name>
</gene>
<dbReference type="InterPro" id="IPR030887">
    <property type="entry name" value="Beta-barrel_YaiO"/>
</dbReference>
<feature type="chain" id="PRO_5012806943" description="YaiO beta-barrel domain-containing protein" evidence="1">
    <location>
        <begin position="19"/>
        <end position="244"/>
    </location>
</feature>
<keyword evidence="4" id="KW-1185">Reference proteome</keyword>
<dbReference type="NCBIfam" id="TIGR04390">
    <property type="entry name" value="OMP_YaiO_dom"/>
    <property type="match status" value="1"/>
</dbReference>
<dbReference type="Pfam" id="PF19413">
    <property type="entry name" value="YaiO"/>
    <property type="match status" value="1"/>
</dbReference>
<dbReference type="AlphaFoldDB" id="A0A254TI50"/>
<keyword evidence="1" id="KW-0732">Signal</keyword>
<dbReference type="RefSeq" id="WP_088707855.1">
    <property type="nucleotide sequence ID" value="NZ_LSTO01000001.1"/>
</dbReference>
<reference evidence="3 4" key="1">
    <citation type="submission" date="2016-02" db="EMBL/GenBank/DDBJ databases">
        <authorList>
            <person name="Wen L."/>
            <person name="He K."/>
            <person name="Yang H."/>
        </authorList>
    </citation>
    <scope>NUCLEOTIDE SEQUENCE [LARGE SCALE GENOMIC DNA]</scope>
    <source>
        <strain evidence="3 4">TSA40</strain>
    </source>
</reference>
<protein>
    <recommendedName>
        <fullName evidence="2">YaiO beta-barrel domain-containing protein</fullName>
    </recommendedName>
</protein>